<gene>
    <name evidence="3" type="ORF">SAMN05216446_0240</name>
    <name evidence="2" type="ORF">SAMN05216447_101233</name>
</gene>
<dbReference type="AlphaFoldDB" id="A0A1H9N6M7"/>
<dbReference type="SUPFAM" id="SSF141259">
    <property type="entry name" value="CarD-like"/>
    <property type="match status" value="1"/>
</dbReference>
<dbReference type="InterPro" id="IPR003711">
    <property type="entry name" value="CarD-like/TRCF_RID"/>
</dbReference>
<protein>
    <submittedName>
        <fullName evidence="3">Transcriptional regulator, CarD family</fullName>
    </submittedName>
</protein>
<dbReference type="Proteomes" id="UP000199128">
    <property type="component" value="Unassembled WGS sequence"/>
</dbReference>
<dbReference type="EMBL" id="FNWT01000001">
    <property type="protein sequence ID" value="SEH38291.1"/>
    <property type="molecule type" value="Genomic_DNA"/>
</dbReference>
<keyword evidence="5" id="KW-1185">Reference proteome</keyword>
<dbReference type="InterPro" id="IPR036101">
    <property type="entry name" value="CarD-like/TRCF_RID_sf"/>
</dbReference>
<accession>A0A1H9N6M7</accession>
<sequence length="165" mass="18879">MYEVGEYIVHPGQGVCRVEEIVDAPAATYMLLPIGGRHPMKISFPVASEDRLRPVLTEQQAKDLIQDYPNLDVEEVSAKSNALEEERFRNEIRRGTCRDSVRIVKTFRKRIAEVRATNKKPPVVYDRILKLARERSLQELAVALNSTTDDVQALFEQKYGESFED</sequence>
<reference evidence="4 5" key="1">
    <citation type="submission" date="2016-10" db="EMBL/GenBank/DDBJ databases">
        <authorList>
            <person name="Varghese N."/>
            <person name="Submissions S."/>
        </authorList>
    </citation>
    <scope>NUCLEOTIDE SEQUENCE [LARGE SCALE GENOMIC DNA]</scope>
    <source>
        <strain evidence="4">KHGC19</strain>
        <strain evidence="2 5">WCP15</strain>
    </source>
</reference>
<dbReference type="Gene3D" id="1.20.58.1290">
    <property type="entry name" value="CarD-like, C-terminal domain"/>
    <property type="match status" value="1"/>
</dbReference>
<name>A0A1H9N6M7_9ACTN</name>
<evidence type="ECO:0000313" key="3">
    <source>
        <dbReference type="EMBL" id="SER31562.1"/>
    </source>
</evidence>
<reference evidence="3" key="2">
    <citation type="submission" date="2016-10" db="EMBL/GenBank/DDBJ databases">
        <authorList>
            <person name="de Groot N.N."/>
        </authorList>
    </citation>
    <scope>NUCLEOTIDE SEQUENCE [LARGE SCALE GENOMIC DNA]</scope>
    <source>
        <strain evidence="3">KHGC19</strain>
    </source>
</reference>
<feature type="domain" description="CarD-like/TRCF RNAP-interacting" evidence="1">
    <location>
        <begin position="2"/>
        <end position="55"/>
    </location>
</feature>
<evidence type="ECO:0000313" key="4">
    <source>
        <dbReference type="Proteomes" id="UP000199128"/>
    </source>
</evidence>
<dbReference type="RefSeq" id="WP_078686459.1">
    <property type="nucleotide sequence ID" value="NZ_FNWT01000001.1"/>
</dbReference>
<evidence type="ECO:0000259" key="1">
    <source>
        <dbReference type="Pfam" id="PF02559"/>
    </source>
</evidence>
<evidence type="ECO:0000313" key="5">
    <source>
        <dbReference type="Proteomes" id="UP000199135"/>
    </source>
</evidence>
<dbReference type="Proteomes" id="UP000199135">
    <property type="component" value="Unassembled WGS sequence"/>
</dbReference>
<evidence type="ECO:0000313" key="2">
    <source>
        <dbReference type="EMBL" id="SEH38291.1"/>
    </source>
</evidence>
<dbReference type="Gene3D" id="2.40.10.170">
    <property type="match status" value="1"/>
</dbReference>
<dbReference type="InterPro" id="IPR042215">
    <property type="entry name" value="CarD-like_C"/>
</dbReference>
<dbReference type="Pfam" id="PF02559">
    <property type="entry name" value="CarD_TRCF_RID"/>
    <property type="match status" value="1"/>
</dbReference>
<proteinExistence type="predicted"/>
<dbReference type="EMBL" id="FOGP01000001">
    <property type="protein sequence ID" value="SER31562.1"/>
    <property type="molecule type" value="Genomic_DNA"/>
</dbReference>
<organism evidence="3 4">
    <name type="scientific">Parafannyhessea umbonata</name>
    <dbReference type="NCBI Taxonomy" id="604330"/>
    <lineage>
        <taxon>Bacteria</taxon>
        <taxon>Bacillati</taxon>
        <taxon>Actinomycetota</taxon>
        <taxon>Coriobacteriia</taxon>
        <taxon>Coriobacteriales</taxon>
        <taxon>Atopobiaceae</taxon>
        <taxon>Parafannyhessea</taxon>
    </lineage>
</organism>